<gene>
    <name evidence="1" type="ORF">GM51_1960</name>
</gene>
<name>A0A094SRU8_9ZZZZ</name>
<reference evidence="1" key="1">
    <citation type="submission" date="2014-06" db="EMBL/GenBank/DDBJ databases">
        <title>Key roles for freshwater Actinobacteria revealed by deep metagenomic sequencing.</title>
        <authorList>
            <person name="Ghai R."/>
            <person name="Mizuno C.M."/>
            <person name="Picazo A."/>
            <person name="Camacho A."/>
            <person name="Rodriguez-Valera F."/>
        </authorList>
    </citation>
    <scope>NUCLEOTIDE SEQUENCE</scope>
</reference>
<dbReference type="Pfam" id="PF08922">
    <property type="entry name" value="DUF1905"/>
    <property type="match status" value="1"/>
</dbReference>
<dbReference type="AlphaFoldDB" id="A0A094SRU8"/>
<dbReference type="Gene3D" id="2.40.30.100">
    <property type="entry name" value="AF2212/PG0164-like"/>
    <property type="match status" value="1"/>
</dbReference>
<dbReference type="InterPro" id="IPR037079">
    <property type="entry name" value="AF2212/PG0164-like_sf"/>
</dbReference>
<dbReference type="EMBL" id="JNSL01000006">
    <property type="protein sequence ID" value="KGA21458.1"/>
    <property type="molecule type" value="Genomic_DNA"/>
</dbReference>
<protein>
    <recommendedName>
        <fullName evidence="2">DUF1905 domain-containing protein</fullName>
    </recommendedName>
</protein>
<organism evidence="1">
    <name type="scientific">freshwater metagenome</name>
    <dbReference type="NCBI Taxonomy" id="449393"/>
    <lineage>
        <taxon>unclassified sequences</taxon>
        <taxon>metagenomes</taxon>
        <taxon>ecological metagenomes</taxon>
    </lineage>
</organism>
<accession>A0A094SRU8</accession>
<evidence type="ECO:0000313" key="1">
    <source>
        <dbReference type="EMBL" id="KGA21458.1"/>
    </source>
</evidence>
<proteinExistence type="predicted"/>
<sequence>MSDVEFCGEMFEWRGPAPFYFIKIPVDQCAKIKERATQLTYGWGVIPVTGEIGETEFTTSLIPKDGVYLLPIKNVVRLGEGLEVDQKVDVKLMLGKA</sequence>
<dbReference type="SUPFAM" id="SSF141694">
    <property type="entry name" value="AF2212/PG0164-like"/>
    <property type="match status" value="1"/>
</dbReference>
<dbReference type="InterPro" id="IPR015018">
    <property type="entry name" value="DUF1905"/>
</dbReference>
<evidence type="ECO:0008006" key="2">
    <source>
        <dbReference type="Google" id="ProtNLM"/>
    </source>
</evidence>
<comment type="caution">
    <text evidence="1">The sequence shown here is derived from an EMBL/GenBank/DDBJ whole genome shotgun (WGS) entry which is preliminary data.</text>
</comment>